<evidence type="ECO:0000313" key="1">
    <source>
        <dbReference type="EMBL" id="KAL0161335.1"/>
    </source>
</evidence>
<dbReference type="InterPro" id="IPR039598">
    <property type="entry name" value="HMGXB3"/>
</dbReference>
<proteinExistence type="predicted"/>
<evidence type="ECO:0000313" key="2">
    <source>
        <dbReference type="EMBL" id="KAL0183903.1"/>
    </source>
</evidence>
<dbReference type="EMBL" id="JAMKFB020000022">
    <property type="protein sequence ID" value="KAL0161335.1"/>
    <property type="molecule type" value="Genomic_DNA"/>
</dbReference>
<dbReference type="AlphaFoldDB" id="A0ABD0QDY3"/>
<name>A0ABD0QDY3_CIRMR</name>
<dbReference type="EMBL" id="JAMKFB020000009">
    <property type="protein sequence ID" value="KAL0183903.1"/>
    <property type="molecule type" value="Genomic_DNA"/>
</dbReference>
<dbReference type="PANTHER" id="PTHR17609:SF3">
    <property type="entry name" value="SAP DOMAIN-CONTAINING PROTEIN"/>
    <property type="match status" value="1"/>
</dbReference>
<gene>
    <name evidence="2" type="ORF">M9458_019599</name>
    <name evidence="1" type="ORF">M9458_045060</name>
</gene>
<dbReference type="PANTHER" id="PTHR17609">
    <property type="entry name" value="HMG DOMAIN-CONTAINING PROTEIN 3"/>
    <property type="match status" value="1"/>
</dbReference>
<reference evidence="2 3" key="1">
    <citation type="submission" date="2024-05" db="EMBL/GenBank/DDBJ databases">
        <title>Genome sequencing and assembly of Indian major carp, Cirrhinus mrigala (Hamilton, 1822).</title>
        <authorList>
            <person name="Mohindra V."/>
            <person name="Chowdhury L.M."/>
            <person name="Lal K."/>
            <person name="Jena J.K."/>
        </authorList>
    </citation>
    <scope>NUCLEOTIDE SEQUENCE [LARGE SCALE GENOMIC DNA]</scope>
    <source>
        <strain evidence="2">CM1030</strain>
        <tissue evidence="2">Blood</tissue>
    </source>
</reference>
<feature type="non-terminal residue" evidence="2">
    <location>
        <position position="1"/>
    </location>
</feature>
<keyword evidence="3" id="KW-1185">Reference proteome</keyword>
<dbReference type="Proteomes" id="UP001529510">
    <property type="component" value="Unassembled WGS sequence"/>
</dbReference>
<organism evidence="2 3">
    <name type="scientific">Cirrhinus mrigala</name>
    <name type="common">Mrigala</name>
    <dbReference type="NCBI Taxonomy" id="683832"/>
    <lineage>
        <taxon>Eukaryota</taxon>
        <taxon>Metazoa</taxon>
        <taxon>Chordata</taxon>
        <taxon>Craniata</taxon>
        <taxon>Vertebrata</taxon>
        <taxon>Euteleostomi</taxon>
        <taxon>Actinopterygii</taxon>
        <taxon>Neopterygii</taxon>
        <taxon>Teleostei</taxon>
        <taxon>Ostariophysi</taxon>
        <taxon>Cypriniformes</taxon>
        <taxon>Cyprinidae</taxon>
        <taxon>Labeoninae</taxon>
        <taxon>Labeonini</taxon>
        <taxon>Cirrhinus</taxon>
    </lineage>
</organism>
<evidence type="ECO:0000313" key="3">
    <source>
        <dbReference type="Proteomes" id="UP001529510"/>
    </source>
</evidence>
<accession>A0ABD0QDY3</accession>
<protein>
    <submittedName>
        <fullName evidence="2">Uncharacterized protein</fullName>
    </submittedName>
</protein>
<comment type="caution">
    <text evidence="2">The sequence shown here is derived from an EMBL/GenBank/DDBJ whole genome shotgun (WGS) entry which is preliminary data.</text>
</comment>
<sequence>NKTFPKKATILHAYMHFEAMTSHSYMYSCYKCGYYPPVVVMDLHRKGVFNMPGK</sequence>